<dbReference type="EMBL" id="KR029583">
    <property type="protein sequence ID" value="AKH46446.1"/>
    <property type="molecule type" value="Genomic_DNA"/>
</dbReference>
<accession>A0A0F7L5Z7</accession>
<sequence length="55" mass="6621">MKMGSFREIVDKLNLEARLELKELIFTVEQMNRHILHLDDKVRKLQDRVIKGEDK</sequence>
<name>A0A0F7L5Z7_9VIRU</name>
<organism evidence="1">
    <name type="scientific">uncultured marine virus</name>
    <dbReference type="NCBI Taxonomy" id="186617"/>
    <lineage>
        <taxon>Viruses</taxon>
        <taxon>environmental samples</taxon>
    </lineage>
</organism>
<reference evidence="1" key="2">
    <citation type="submission" date="2015-03" db="EMBL/GenBank/DDBJ databases">
        <authorList>
            <person name="Chow C.-E.T."/>
            <person name="Winget D.M."/>
            <person name="White R.A.III."/>
            <person name="Hallam S.J."/>
            <person name="Suttle C.A."/>
        </authorList>
    </citation>
    <scope>NUCLEOTIDE SEQUENCE</scope>
    <source>
        <strain evidence="1">Anoxic3_8</strain>
    </source>
</reference>
<proteinExistence type="predicted"/>
<evidence type="ECO:0000313" key="1">
    <source>
        <dbReference type="EMBL" id="AKH46446.1"/>
    </source>
</evidence>
<protein>
    <submittedName>
        <fullName evidence="1">Uncharacterized protein</fullName>
    </submittedName>
</protein>
<reference evidence="1" key="1">
    <citation type="journal article" date="2015" name="Front. Microbiol.">
        <title>Combining genomic sequencing methods to explore viral diversity and reveal potential virus-host interactions.</title>
        <authorList>
            <person name="Chow C.E."/>
            <person name="Winget D.M."/>
            <person name="White R.A.III."/>
            <person name="Hallam S.J."/>
            <person name="Suttle C.A."/>
        </authorList>
    </citation>
    <scope>NUCLEOTIDE SEQUENCE</scope>
    <source>
        <strain evidence="1">Anoxic3_8</strain>
    </source>
</reference>